<accession>A0A4S3JRW6</accession>
<organism evidence="1 2">
    <name type="scientific">Aspergillus tanneri</name>
    <dbReference type="NCBI Taxonomy" id="1220188"/>
    <lineage>
        <taxon>Eukaryota</taxon>
        <taxon>Fungi</taxon>
        <taxon>Dikarya</taxon>
        <taxon>Ascomycota</taxon>
        <taxon>Pezizomycotina</taxon>
        <taxon>Eurotiomycetes</taxon>
        <taxon>Eurotiomycetidae</taxon>
        <taxon>Eurotiales</taxon>
        <taxon>Aspergillaceae</taxon>
        <taxon>Aspergillus</taxon>
        <taxon>Aspergillus subgen. Circumdati</taxon>
    </lineage>
</organism>
<dbReference type="EMBL" id="SOSA01000046">
    <property type="protein sequence ID" value="THC98355.1"/>
    <property type="molecule type" value="Genomic_DNA"/>
</dbReference>
<proteinExistence type="predicted"/>
<name>A0A4S3JRW6_9EURO</name>
<reference evidence="1 2" key="1">
    <citation type="submission" date="2019-03" db="EMBL/GenBank/DDBJ databases">
        <title>The genome sequence of a newly discovered highly antifungal drug resistant Aspergillus species, Aspergillus tanneri NIH 1004.</title>
        <authorList>
            <person name="Mounaud S."/>
            <person name="Singh I."/>
            <person name="Joardar V."/>
            <person name="Pakala S."/>
            <person name="Pakala S."/>
            <person name="Venepally P."/>
            <person name="Hoover J."/>
            <person name="Nierman W."/>
            <person name="Chung J."/>
            <person name="Losada L."/>
        </authorList>
    </citation>
    <scope>NUCLEOTIDE SEQUENCE [LARGE SCALE GENOMIC DNA]</scope>
    <source>
        <strain evidence="1 2">NIH1004</strain>
    </source>
</reference>
<keyword evidence="2" id="KW-1185">Reference proteome</keyword>
<evidence type="ECO:0000313" key="2">
    <source>
        <dbReference type="Proteomes" id="UP000308092"/>
    </source>
</evidence>
<dbReference type="Proteomes" id="UP000308092">
    <property type="component" value="Unassembled WGS sequence"/>
</dbReference>
<protein>
    <submittedName>
        <fullName evidence="1">Uncharacterized protein</fullName>
    </submittedName>
</protein>
<dbReference type="VEuPathDB" id="FungiDB:EYZ11_002136"/>
<comment type="caution">
    <text evidence="1">The sequence shown here is derived from an EMBL/GenBank/DDBJ whole genome shotgun (WGS) entry which is preliminary data.</text>
</comment>
<sequence length="34" mass="3651">MSEAANYTKRGNTMNIAAVNAPQDTTMLYDSAAE</sequence>
<evidence type="ECO:0000313" key="1">
    <source>
        <dbReference type="EMBL" id="THC98355.1"/>
    </source>
</evidence>
<dbReference type="AlphaFoldDB" id="A0A4S3JRW6"/>
<gene>
    <name evidence="1" type="ORF">EYZ11_002136</name>
</gene>